<dbReference type="OMA" id="LYKNCKH"/>
<dbReference type="SUPFAM" id="SSF141371">
    <property type="entry name" value="PilZ domain-like"/>
    <property type="match status" value="1"/>
</dbReference>
<evidence type="ECO:0000313" key="4">
    <source>
        <dbReference type="Proteomes" id="UP000008044"/>
    </source>
</evidence>
<dbReference type="eggNOG" id="COG3437">
    <property type="taxonomic scope" value="Bacteria"/>
</dbReference>
<dbReference type="KEGG" id="pec:W5S_3669"/>
<dbReference type="CDD" id="cd00077">
    <property type="entry name" value="HDc"/>
    <property type="match status" value="1"/>
</dbReference>
<dbReference type="PATRIC" id="fig|1166016.3.peg.3728"/>
<protein>
    <submittedName>
        <fullName evidence="2">HD-GYP domain-containing protein</fullName>
    </submittedName>
    <submittedName>
        <fullName evidence="3">Metal-dependent phosphohydrolase</fullName>
    </submittedName>
</protein>
<evidence type="ECO:0000313" key="5">
    <source>
        <dbReference type="Proteomes" id="UP001194579"/>
    </source>
</evidence>
<dbReference type="RefSeq" id="WP_014701190.1">
    <property type="nucleotide sequence ID" value="NC_017845.1"/>
</dbReference>
<proteinExistence type="predicted"/>
<reference evidence="3" key="4">
    <citation type="submission" date="2024-05" db="EMBL/GenBank/DDBJ databases">
        <title>Identification of Pectobacterium versatile causing blackleg of potato from New York State with a whole genome sequencing approach.</title>
        <authorList>
            <person name="Ma X."/>
            <person name="Swingle B."/>
        </authorList>
    </citation>
    <scope>NUCLEOTIDE SEQUENCE</scope>
    <source>
        <strain evidence="3">NY1588A</strain>
    </source>
</reference>
<dbReference type="GO" id="GO:0035438">
    <property type="term" value="F:cyclic-di-GMP binding"/>
    <property type="evidence" value="ECO:0007669"/>
    <property type="project" value="InterPro"/>
</dbReference>
<dbReference type="Gene3D" id="1.10.3210.10">
    <property type="entry name" value="Hypothetical protein af1432"/>
    <property type="match status" value="1"/>
</dbReference>
<dbReference type="EMBL" id="WABS01000050">
    <property type="protein sequence ID" value="MBI0556647.1"/>
    <property type="molecule type" value="Genomic_DNA"/>
</dbReference>
<sequence>MEHFSPPPAKVISALLQHTYVMSIYAKDMLYALKADVMELNLDKNRIVLAVEYSGSDIDRYLGDGGLNFDLEALKGTENIERETYSLCNISTQLFKMDSLFYRLECRLPESVFVTENRGAIRIPFILGMQARARIEVYIHTLNVPGTLRNLSTGGCMVEIDLVESIAIEVGQDIPGIALEFPNGESFYSEGKIRHIRPFGNHGYAAVGIQFINLSSSQSEALLRYTNESEREAAYRTGITGSMVYSSPLFTPGTKEKSLLLRESQEREKRTRQTPMERGVMEVAHRLQIGLMYMKTRNQLPIDIFYDCVDTLLYMVKKERKAFLYALSFLRDEADWVRHAVQVAGKLADMLLISDPHAPQVREAVLGALLHTMGKPLLVNASLPSLKVNMNPAQKAILSGHVGVLCAKLRELDWVITPTCRDVIENANERLDGSGYPQGKLGDRLSELARLVSVIKAINKLRHTRNGISPRTPLAAYRKIYEANGAYDKAVLVNYVQIYGLYPIGSLAKYSGGFLGWVMDIDKKGKPIVVHLVKNLRFPDTNISSVVSKGDLLQVGQLENIVHPDDFGMKVLKI</sequence>
<feature type="domain" description="PilZ" evidence="1">
    <location>
        <begin position="122"/>
        <end position="227"/>
    </location>
</feature>
<dbReference type="Proteomes" id="UP000008044">
    <property type="component" value="Chromosome"/>
</dbReference>
<dbReference type="STRING" id="1905730.W5S_3669"/>
<organism evidence="2 4">
    <name type="scientific">Pectobacterium parmentieri</name>
    <dbReference type="NCBI Taxonomy" id="1905730"/>
    <lineage>
        <taxon>Bacteria</taxon>
        <taxon>Pseudomonadati</taxon>
        <taxon>Pseudomonadota</taxon>
        <taxon>Gammaproteobacteria</taxon>
        <taxon>Enterobacterales</taxon>
        <taxon>Pectobacteriaceae</taxon>
        <taxon>Pectobacterium</taxon>
    </lineage>
</organism>
<reference evidence="2" key="2">
    <citation type="submission" date="2012-03" db="EMBL/GenBank/DDBJ databases">
        <authorList>
            <person name="Koskinen P."/>
            <person name="Laine P."/>
            <person name="Niemi O."/>
            <person name="Nykyri J."/>
            <person name="Harjunpaa H."/>
            <person name="Auvinen P."/>
            <person name="Paulin L."/>
            <person name="Pirhonen M."/>
            <person name="Palva T."/>
            <person name="Holm L."/>
        </authorList>
    </citation>
    <scope>NUCLEOTIDE SEQUENCE</scope>
    <source>
        <strain evidence="2">SCC3193</strain>
    </source>
</reference>
<dbReference type="InterPro" id="IPR003607">
    <property type="entry name" value="HD/PDEase_dom"/>
</dbReference>
<dbReference type="Pfam" id="PF07238">
    <property type="entry name" value="PilZ"/>
    <property type="match status" value="1"/>
</dbReference>
<dbReference type="Gene3D" id="2.40.10.220">
    <property type="entry name" value="predicted glycosyltransferase like domains"/>
    <property type="match status" value="1"/>
</dbReference>
<dbReference type="HOGENOM" id="CLU_034072_0_0_6"/>
<evidence type="ECO:0000313" key="2">
    <source>
        <dbReference type="EMBL" id="AFI91732.1"/>
    </source>
</evidence>
<evidence type="ECO:0000259" key="1">
    <source>
        <dbReference type="Pfam" id="PF07238"/>
    </source>
</evidence>
<gene>
    <name evidence="2" type="ordered locus">W5S_3669</name>
    <name evidence="3" type="ORF">F6Q06_19475</name>
</gene>
<name>A0A0H3I958_PECPM</name>
<dbReference type="AlphaFoldDB" id="A0A0H3I958"/>
<dbReference type="InterPro" id="IPR009875">
    <property type="entry name" value="PilZ_domain"/>
</dbReference>
<reference evidence="5" key="3">
    <citation type="submission" date="2023-07" db="EMBL/GenBank/DDBJ databases">
        <title>Identification of Pectobacterium versatile causing blackleg of potato from New York State with a whole genome sequencing approach.</title>
        <authorList>
            <person name="Ma X."/>
            <person name="Swingle B."/>
        </authorList>
    </citation>
    <scope>NUCLEOTIDE SEQUENCE [LARGE SCALE GENOMIC DNA]</scope>
    <source>
        <strain evidence="5">NY1588A</strain>
    </source>
</reference>
<reference evidence="2 4" key="1">
    <citation type="journal article" date="2012" name="J. Bacteriol.">
        <title>Genome sequence of Pectobacterium sp. strain SCC3193.</title>
        <authorList>
            <person name="Koskinen J.P."/>
            <person name="Laine P."/>
            <person name="Niemi O."/>
            <person name="Nykyri J."/>
            <person name="Harjunpaa H."/>
            <person name="Auvinen P."/>
            <person name="Paulin L."/>
            <person name="Pirhonen M."/>
            <person name="Palva T."/>
            <person name="Holm L."/>
        </authorList>
    </citation>
    <scope>NUCLEOTIDE SEQUENCE [LARGE SCALE GENOMIC DNA]</scope>
    <source>
        <strain evidence="2 4">SCC3193</strain>
    </source>
</reference>
<dbReference type="Pfam" id="PF13487">
    <property type="entry name" value="HD_5"/>
    <property type="match status" value="1"/>
</dbReference>
<dbReference type="EMBL" id="CP003415">
    <property type="protein sequence ID" value="AFI91732.1"/>
    <property type="molecule type" value="Genomic_DNA"/>
</dbReference>
<accession>A0A0H3I958</accession>
<evidence type="ECO:0000313" key="3">
    <source>
        <dbReference type="EMBL" id="MBI0556647.1"/>
    </source>
</evidence>
<keyword evidence="5" id="KW-1185">Reference proteome</keyword>
<dbReference type="Proteomes" id="UP001194579">
    <property type="component" value="Unassembled WGS sequence"/>
</dbReference>